<dbReference type="EC" id="2.7.1.59" evidence="2"/>
<feature type="compositionally biased region" description="Polar residues" evidence="5">
    <location>
        <begin position="305"/>
        <end position="318"/>
    </location>
</feature>
<dbReference type="EMBL" id="CAJMWQ010001177">
    <property type="protein sequence ID" value="CAE6438907.1"/>
    <property type="molecule type" value="Genomic_DNA"/>
</dbReference>
<dbReference type="GO" id="GO:0045127">
    <property type="term" value="F:N-acetylglucosamine kinase activity"/>
    <property type="evidence" value="ECO:0007669"/>
    <property type="project" value="UniProtKB-EC"/>
</dbReference>
<dbReference type="InterPro" id="IPR052519">
    <property type="entry name" value="Euk-type_GlcNAc_Kinase"/>
</dbReference>
<evidence type="ECO:0000256" key="1">
    <source>
        <dbReference type="ARBA" id="ARBA00006198"/>
    </source>
</evidence>
<evidence type="ECO:0000256" key="3">
    <source>
        <dbReference type="ARBA" id="ARBA00014974"/>
    </source>
</evidence>
<name>A0A8H2Y5Q2_9AGAM</name>
<dbReference type="PANTHER" id="PTHR43190:SF3">
    <property type="entry name" value="N-ACETYL-D-GLUCOSAMINE KINASE"/>
    <property type="match status" value="1"/>
</dbReference>
<dbReference type="InterPro" id="IPR002731">
    <property type="entry name" value="ATPase_BadF"/>
</dbReference>
<dbReference type="SUPFAM" id="SSF53067">
    <property type="entry name" value="Actin-like ATPase domain"/>
    <property type="match status" value="1"/>
</dbReference>
<reference evidence="7" key="1">
    <citation type="submission" date="2021-01" db="EMBL/GenBank/DDBJ databases">
        <authorList>
            <person name="Kaushik A."/>
        </authorList>
    </citation>
    <scope>NUCLEOTIDE SEQUENCE</scope>
    <source>
        <strain evidence="7">AG1-1B</strain>
    </source>
</reference>
<evidence type="ECO:0000313" key="8">
    <source>
        <dbReference type="Proteomes" id="UP000663826"/>
    </source>
</evidence>
<dbReference type="Pfam" id="PF01869">
    <property type="entry name" value="BcrAD_BadFG"/>
    <property type="match status" value="1"/>
</dbReference>
<feature type="region of interest" description="Disordered" evidence="5">
    <location>
        <begin position="304"/>
        <end position="333"/>
    </location>
</feature>
<organism evidence="7 8">
    <name type="scientific">Rhizoctonia solani</name>
    <dbReference type="NCBI Taxonomy" id="456999"/>
    <lineage>
        <taxon>Eukaryota</taxon>
        <taxon>Fungi</taxon>
        <taxon>Dikarya</taxon>
        <taxon>Basidiomycota</taxon>
        <taxon>Agaricomycotina</taxon>
        <taxon>Agaricomycetes</taxon>
        <taxon>Cantharellales</taxon>
        <taxon>Ceratobasidiaceae</taxon>
        <taxon>Rhizoctonia</taxon>
    </lineage>
</organism>
<sequence length="469" mass="48586">MSSEKPLFLCLDCGGSKTAAVLVDNSGNVVGRGTGGPSNFMDVGMNAFLRSVKTAVQAALEEAVGSKTALPLSSPIMSAAWFGISGCDRPADAVALQLPLSELLAIPVPRLVIANDSHLLASPLSSHPDAKSAIVVIGGTGSNCVSFKRKDGQAGLEELSRSGGWGWILGDEGSGFDVGRTAVRHVLTRWDQTSLHPVSEGISIHSFRAVVPRTDELAKAPLDITNELHPETKKPTLRAHIFKHFGISSPPDLFSVVYTADPPPLPPIGGASANAPPPSPGPTTIEVPTTPTVVVEAAIVDGVTGTANLSPPTPNDTRSAPAKPPTPTPNPNIHLLERKHRLTSLTPLIFSSAFDDGDPDALSVLRACARKLAEHINNLMVPFDGSTTAGPKAVRPKETLLCFGGSLVGIKKYRLLVVDELARLRRGLGVGTGEAEDKGQEGTGLVAGVVFVGDAALSGAVGLISGFAG</sequence>
<evidence type="ECO:0000256" key="5">
    <source>
        <dbReference type="SAM" id="MobiDB-lite"/>
    </source>
</evidence>
<feature type="domain" description="ATPase BadF/BadG/BcrA/BcrD type" evidence="6">
    <location>
        <begin position="11"/>
        <end position="193"/>
    </location>
</feature>
<dbReference type="InterPro" id="IPR043129">
    <property type="entry name" value="ATPase_NBD"/>
</dbReference>
<proteinExistence type="inferred from homology"/>
<evidence type="ECO:0000256" key="2">
    <source>
        <dbReference type="ARBA" id="ARBA00012122"/>
    </source>
</evidence>
<dbReference type="PANTHER" id="PTHR43190">
    <property type="entry name" value="N-ACETYL-D-GLUCOSAMINE KINASE"/>
    <property type="match status" value="1"/>
</dbReference>
<comment type="caution">
    <text evidence="7">The sequence shown here is derived from an EMBL/GenBank/DDBJ whole genome shotgun (WGS) entry which is preliminary data.</text>
</comment>
<evidence type="ECO:0000259" key="6">
    <source>
        <dbReference type="Pfam" id="PF01869"/>
    </source>
</evidence>
<evidence type="ECO:0000256" key="4">
    <source>
        <dbReference type="ARBA" id="ARBA00031123"/>
    </source>
</evidence>
<gene>
    <name evidence="7" type="ORF">RDB_LOCUS67386</name>
</gene>
<comment type="similarity">
    <text evidence="1">Belongs to the eukaryotic-type N-acetylglucosamine kinase family.</text>
</comment>
<accession>A0A8H2Y5Q2</accession>
<evidence type="ECO:0000313" key="7">
    <source>
        <dbReference type="EMBL" id="CAE6438907.1"/>
    </source>
</evidence>
<protein>
    <recommendedName>
        <fullName evidence="3">N-acetyl-D-glucosamine kinase</fullName>
        <ecNumber evidence="2">2.7.1.59</ecNumber>
    </recommendedName>
    <alternativeName>
        <fullName evidence="4">GlcNAc kinase</fullName>
    </alternativeName>
</protein>
<dbReference type="AlphaFoldDB" id="A0A8H2Y5Q2"/>
<dbReference type="Proteomes" id="UP000663826">
    <property type="component" value="Unassembled WGS sequence"/>
</dbReference>
<dbReference type="Gene3D" id="3.30.420.40">
    <property type="match status" value="2"/>
</dbReference>